<sequence length="247" mass="26001">MPTHHLASWLLKHSDVPLTVLKPVATKVGVSTNHLGAALFAGQIIYENQGAIVKYADRGGVRVGQFLHARAVERYGEDHAVTRYLDENVAALDEAFEGSEEEAVTFAEFYRQLRAIDRDTPDLSGEDLLSAAKDRADDARKEAADARESAPDGRDLVSDAKRAVGGGAKSAATGARDAVDGAKDAMDGARDAVGNVAESAGDSGGVVASATGAVGDRTERLRDLRPGSESATDSETDAVEIPVRDEE</sequence>
<dbReference type="AlphaFoldDB" id="A0A8U0HT68"/>
<feature type="compositionally biased region" description="Low complexity" evidence="1">
    <location>
        <begin position="196"/>
        <end position="215"/>
    </location>
</feature>
<gene>
    <name evidence="2" type="ORF">M0R89_15865</name>
</gene>
<keyword evidence="3" id="KW-1185">Reference proteome</keyword>
<dbReference type="Proteomes" id="UP000830729">
    <property type="component" value="Chromosome"/>
</dbReference>
<feature type="region of interest" description="Disordered" evidence="1">
    <location>
        <begin position="195"/>
        <end position="247"/>
    </location>
</feature>
<dbReference type="RefSeq" id="WP_248650051.1">
    <property type="nucleotide sequence ID" value="NZ_CP096659.1"/>
</dbReference>
<organism evidence="2 3">
    <name type="scientific">Halorussus limi</name>
    <dbReference type="NCBI Taxonomy" id="2938695"/>
    <lineage>
        <taxon>Archaea</taxon>
        <taxon>Methanobacteriati</taxon>
        <taxon>Methanobacteriota</taxon>
        <taxon>Stenosarchaea group</taxon>
        <taxon>Halobacteria</taxon>
        <taxon>Halobacteriales</taxon>
        <taxon>Haladaptataceae</taxon>
        <taxon>Halorussus</taxon>
    </lineage>
</organism>
<evidence type="ECO:0000313" key="2">
    <source>
        <dbReference type="EMBL" id="UPV74001.1"/>
    </source>
</evidence>
<dbReference type="GeneID" id="72186706"/>
<feature type="compositionally biased region" description="Basic and acidic residues" evidence="1">
    <location>
        <begin position="134"/>
        <end position="162"/>
    </location>
</feature>
<proteinExistence type="predicted"/>
<dbReference type="EMBL" id="CP096659">
    <property type="protein sequence ID" value="UPV74001.1"/>
    <property type="molecule type" value="Genomic_DNA"/>
</dbReference>
<dbReference type="KEGG" id="halx:M0R89_15865"/>
<reference evidence="2 3" key="1">
    <citation type="submission" date="2022-04" db="EMBL/GenBank/DDBJ databases">
        <title>Diverse halophilic archaea isolated from saline environments.</title>
        <authorList>
            <person name="Cui H.-L."/>
        </authorList>
    </citation>
    <scope>NUCLEOTIDE SEQUENCE [LARGE SCALE GENOMIC DNA]</scope>
    <source>
        <strain evidence="2 3">XZYJT49</strain>
    </source>
</reference>
<accession>A0A8U0HT68</accession>
<evidence type="ECO:0000256" key="1">
    <source>
        <dbReference type="SAM" id="MobiDB-lite"/>
    </source>
</evidence>
<feature type="region of interest" description="Disordered" evidence="1">
    <location>
        <begin position="134"/>
        <end position="179"/>
    </location>
</feature>
<name>A0A8U0HT68_9EURY</name>
<evidence type="ECO:0000313" key="3">
    <source>
        <dbReference type="Proteomes" id="UP000830729"/>
    </source>
</evidence>
<protein>
    <submittedName>
        <fullName evidence="2">Uncharacterized protein</fullName>
    </submittedName>
</protein>
<feature type="compositionally biased region" description="Basic and acidic residues" evidence="1">
    <location>
        <begin position="216"/>
        <end position="226"/>
    </location>
</feature>